<evidence type="ECO:0000313" key="1">
    <source>
        <dbReference type="EMBL" id="PFG34061.1"/>
    </source>
</evidence>
<keyword evidence="2" id="KW-1185">Reference proteome</keyword>
<proteinExistence type="predicted"/>
<name>A0A2A9E680_9MICO</name>
<organism evidence="1 2">
    <name type="scientific">Sanguibacter antarcticus</name>
    <dbReference type="NCBI Taxonomy" id="372484"/>
    <lineage>
        <taxon>Bacteria</taxon>
        <taxon>Bacillati</taxon>
        <taxon>Actinomycetota</taxon>
        <taxon>Actinomycetes</taxon>
        <taxon>Micrococcales</taxon>
        <taxon>Sanguibacteraceae</taxon>
        <taxon>Sanguibacter</taxon>
    </lineage>
</organism>
<reference evidence="1 2" key="1">
    <citation type="submission" date="2017-10" db="EMBL/GenBank/DDBJ databases">
        <title>Sequencing the genomes of 1000 actinobacteria strains.</title>
        <authorList>
            <person name="Klenk H.-P."/>
        </authorList>
    </citation>
    <scope>NUCLEOTIDE SEQUENCE [LARGE SCALE GENOMIC DNA]</scope>
    <source>
        <strain evidence="1 2">DSM 18966</strain>
    </source>
</reference>
<dbReference type="RefSeq" id="WP_098455156.1">
    <property type="nucleotide sequence ID" value="NZ_PDJG01000001.1"/>
</dbReference>
<accession>A0A2A9E680</accession>
<sequence length="235" mass="25712">MSKKPVQSQVWSHHDAAILNTRDIVDRSLNGTLDMRPLSPVTFRTAFGSDEKMLAVGGFQRCSFRPVGDGSYSQSSGMFLATGRGALAATALFAGAQAIGNSSRRAAARADATARWAVDDAGSLFVSTHGFYMQSRTGFFPWPWEPVSSMELVGPRTVHLQGQGIDGTVSWLLRSDWAELLLVQWALHEHPSHPQLGRWIPPGWEERYAEQVLTGSAPPQPSIRTRLARLAGAKR</sequence>
<dbReference type="Proteomes" id="UP000225548">
    <property type="component" value="Unassembled WGS sequence"/>
</dbReference>
<dbReference type="AlphaFoldDB" id="A0A2A9E680"/>
<protein>
    <submittedName>
        <fullName evidence="1">Uncharacterized protein</fullName>
    </submittedName>
</protein>
<comment type="caution">
    <text evidence="1">The sequence shown here is derived from an EMBL/GenBank/DDBJ whole genome shotgun (WGS) entry which is preliminary data.</text>
</comment>
<gene>
    <name evidence="1" type="ORF">ATL42_1961</name>
</gene>
<dbReference type="EMBL" id="PDJG01000001">
    <property type="protein sequence ID" value="PFG34061.1"/>
    <property type="molecule type" value="Genomic_DNA"/>
</dbReference>
<dbReference type="OrthoDB" id="3255965at2"/>
<evidence type="ECO:0000313" key="2">
    <source>
        <dbReference type="Proteomes" id="UP000225548"/>
    </source>
</evidence>